<proteinExistence type="predicted"/>
<protein>
    <submittedName>
        <fullName evidence="1">Uncharacterized protein</fullName>
    </submittedName>
</protein>
<gene>
    <name evidence="1" type="ORF">GCM10022402_41840</name>
</gene>
<evidence type="ECO:0000313" key="1">
    <source>
        <dbReference type="EMBL" id="GAA3759531.1"/>
    </source>
</evidence>
<name>A0ABP7G927_9ACTN</name>
<accession>A0ABP7G927</accession>
<sequence length="363" mass="40604">MLKIFQIYSKTSPESFSGPKHGNRGSVPVTFYSDFMPFVGAGIPLDSWPFTMELSRATEKDDQPQPLAEELVSALYEGVKSEVHRLGEGEQSPENAYRGLEVNDCVFVSAVRNDRPKKLLENILISSDGAEEKQETPQLSPEWVQGLIRASHERARHFLEISLNMWECQIVVTIFVRLTVQGGSLRLEGETYVMPPIARRYRMIDGIVGSLDELDSWENVTKAALANIGSDIPSSVSEFVEWWRSQSRTKKNKDNYETDIEAGEIAIDHGPRLSIRELGSESRYEQLFQSHDVRRFNSAVKERVLKALIPVLKEADYETSDLEGVVQHINQGFQYFGGSHVFSGPMAAGEGAGAIQVPKPKLG</sequence>
<organism evidence="1 2">
    <name type="scientific">Salinactinospora qingdaonensis</name>
    <dbReference type="NCBI Taxonomy" id="702744"/>
    <lineage>
        <taxon>Bacteria</taxon>
        <taxon>Bacillati</taxon>
        <taxon>Actinomycetota</taxon>
        <taxon>Actinomycetes</taxon>
        <taxon>Streptosporangiales</taxon>
        <taxon>Nocardiopsidaceae</taxon>
        <taxon>Salinactinospora</taxon>
    </lineage>
</organism>
<dbReference type="EMBL" id="BAABDD010000029">
    <property type="protein sequence ID" value="GAA3759531.1"/>
    <property type="molecule type" value="Genomic_DNA"/>
</dbReference>
<keyword evidence="2" id="KW-1185">Reference proteome</keyword>
<comment type="caution">
    <text evidence="1">The sequence shown here is derived from an EMBL/GenBank/DDBJ whole genome shotgun (WGS) entry which is preliminary data.</text>
</comment>
<reference evidence="2" key="1">
    <citation type="journal article" date="2019" name="Int. J. Syst. Evol. Microbiol.">
        <title>The Global Catalogue of Microorganisms (GCM) 10K type strain sequencing project: providing services to taxonomists for standard genome sequencing and annotation.</title>
        <authorList>
            <consortium name="The Broad Institute Genomics Platform"/>
            <consortium name="The Broad Institute Genome Sequencing Center for Infectious Disease"/>
            <person name="Wu L."/>
            <person name="Ma J."/>
        </authorList>
    </citation>
    <scope>NUCLEOTIDE SEQUENCE [LARGE SCALE GENOMIC DNA]</scope>
    <source>
        <strain evidence="2">JCM 17137</strain>
    </source>
</reference>
<dbReference type="Proteomes" id="UP001500908">
    <property type="component" value="Unassembled WGS sequence"/>
</dbReference>
<evidence type="ECO:0000313" key="2">
    <source>
        <dbReference type="Proteomes" id="UP001500908"/>
    </source>
</evidence>